<proteinExistence type="predicted"/>
<dbReference type="EMBL" id="LR796720">
    <property type="protein sequence ID" value="CAB4162402.1"/>
    <property type="molecule type" value="Genomic_DNA"/>
</dbReference>
<reference evidence="1" key="1">
    <citation type="submission" date="2020-04" db="EMBL/GenBank/DDBJ databases">
        <authorList>
            <person name="Chiriac C."/>
            <person name="Salcher M."/>
            <person name="Ghai R."/>
            <person name="Kavagutti S V."/>
        </authorList>
    </citation>
    <scope>NUCLEOTIDE SEQUENCE</scope>
</reference>
<accession>A0A6J5NUC8</accession>
<evidence type="ECO:0000313" key="1">
    <source>
        <dbReference type="EMBL" id="CAB4162402.1"/>
    </source>
</evidence>
<organism evidence="1">
    <name type="scientific">uncultured Caudovirales phage</name>
    <dbReference type="NCBI Taxonomy" id="2100421"/>
    <lineage>
        <taxon>Viruses</taxon>
        <taxon>Duplodnaviria</taxon>
        <taxon>Heunggongvirae</taxon>
        <taxon>Uroviricota</taxon>
        <taxon>Caudoviricetes</taxon>
        <taxon>Peduoviridae</taxon>
        <taxon>Maltschvirus</taxon>
        <taxon>Maltschvirus maltsch</taxon>
    </lineage>
</organism>
<gene>
    <name evidence="1" type="ORF">UFOVP779_37</name>
</gene>
<sequence length="226" mass="25246">MSLNLQPDWTIEQDGFGLLTSRLTFKCEATQVAGLAPKMEQAHPQDGRLKCHRSSWTINRSGLATVVSDYVGIETGDRTKIQIKGDITTSTQPIQVHKDFIKTLKAKGWDSNSQSFPETKQDAVTSALVGIRSFLTAESQITATYYTSQKAEVQQGVQMVGKTFAKMAGMEDVVLPEGNQRMSAFHDRFAMLTGLSYEKFAHLYKINFTIRMSPGGYHNLVYTRHN</sequence>
<name>A0A6J5NUC8_9CAUD</name>
<protein>
    <submittedName>
        <fullName evidence="1">Uncharacterized protein</fullName>
    </submittedName>
</protein>